<organism evidence="8 9">
    <name type="scientific">Dreissena polymorpha</name>
    <name type="common">Zebra mussel</name>
    <name type="synonym">Mytilus polymorpha</name>
    <dbReference type="NCBI Taxonomy" id="45954"/>
    <lineage>
        <taxon>Eukaryota</taxon>
        <taxon>Metazoa</taxon>
        <taxon>Spiralia</taxon>
        <taxon>Lophotrochozoa</taxon>
        <taxon>Mollusca</taxon>
        <taxon>Bivalvia</taxon>
        <taxon>Autobranchia</taxon>
        <taxon>Heteroconchia</taxon>
        <taxon>Euheterodonta</taxon>
        <taxon>Imparidentia</taxon>
        <taxon>Neoheterodontei</taxon>
        <taxon>Myida</taxon>
        <taxon>Dreissenoidea</taxon>
        <taxon>Dreissenidae</taxon>
        <taxon>Dreissena</taxon>
    </lineage>
</organism>
<evidence type="ECO:0000259" key="6">
    <source>
        <dbReference type="PROSITE" id="PS50864"/>
    </source>
</evidence>
<accession>A0A9D4DWU5</accession>
<name>A0A9D4DWU5_DREPO</name>
<evidence type="ECO:0000313" key="9">
    <source>
        <dbReference type="Proteomes" id="UP000828390"/>
    </source>
</evidence>
<dbReference type="SUPFAM" id="SSF63763">
    <property type="entry name" value="SAND domain-like"/>
    <property type="match status" value="1"/>
</dbReference>
<reference evidence="8" key="2">
    <citation type="submission" date="2020-11" db="EMBL/GenBank/DDBJ databases">
        <authorList>
            <person name="McCartney M.A."/>
            <person name="Auch B."/>
            <person name="Kono T."/>
            <person name="Mallez S."/>
            <person name="Becker A."/>
            <person name="Gohl D.M."/>
            <person name="Silverstein K.A.T."/>
            <person name="Koren S."/>
            <person name="Bechman K.B."/>
            <person name="Herman A."/>
            <person name="Abrahante J.E."/>
            <person name="Garbe J."/>
        </authorList>
    </citation>
    <scope>NUCLEOTIDE SEQUENCE</scope>
    <source>
        <strain evidence="8">Duluth1</strain>
        <tissue evidence="8">Whole animal</tissue>
    </source>
</reference>
<keyword evidence="4" id="KW-0539">Nucleus</keyword>
<dbReference type="InterPro" id="IPR010919">
    <property type="entry name" value="SAND-like_dom_sf"/>
</dbReference>
<dbReference type="SMART" id="SM00674">
    <property type="entry name" value="CENPB"/>
    <property type="match status" value="2"/>
</dbReference>
<dbReference type="Gene3D" id="3.10.390.10">
    <property type="entry name" value="SAND domain-like"/>
    <property type="match status" value="1"/>
</dbReference>
<feature type="compositionally biased region" description="Low complexity" evidence="5">
    <location>
        <begin position="323"/>
        <end position="345"/>
    </location>
</feature>
<dbReference type="PANTHER" id="PTHR10417:SF4">
    <property type="entry name" value="SAND DOMAIN-CONTAINING PROTEIN-RELATED"/>
    <property type="match status" value="1"/>
</dbReference>
<keyword evidence="3" id="KW-0804">Transcription</keyword>
<sequence length="1004" mass="110958">MDETEDDLPATEGAPTLGSVVTPFGKRPIIVGQSKSFDMKSEHKIVQWVLERNARDGYVFTDEFKQYAKSVYKGPKHFSASSGWMTLFLIRHHRALKDVQWKSKFKKNYSESSSEALRGVVPEFEQKIIELIHEEHEREGSISYKEMSRLAQSVYKETRPSFKASYTWIRNFVKRNEGKLQELNIENVIPVPKCKAALSDKIKKKYAKNKIKNYTTEEKRNMVNIAEEHGIAHASLKLGNKIDLDSSSENPPGLPSDPSPSTSHAPTSLLQLDRIAAKFDIATRRGIVDEASVNGTSATVSRHKIPLSLLLKWMKSSVNGTESPATVSSSPVSSSSVPKDSSMSSAEKTFKCHSKETRVEAVAEAKVNVKRDAPLPPLDPKSETIDISCGDLTAKLIRKRFICPGINRECIEFAGDYITPKTFYLMADKGSLKDWKNAIRIHGKKIRQYIDSGVLDFYNHSKLCTSGRCKSRISQSKLNISDTIPNSLTPIRQCNGHHLNRMNSEDMSHSSHSSNDPAVESMSQQADIGRLFEQDNIPNADYLEQQQKEAQAKAASSGDKDLSPTVPKISKPPLSPHTVHSLASLRPSLQQLTSNYDPLAYPSSASMLYAVSTMNATVVSPSVLPAISGINTAHMLTSATKSTDTFQKPAVPITSPELAAFQQGMQRIPPISHLSPKHFRQSHLEGLSMSLPVSLSAVKESLSSAEVESQITASESQIAAVNRILKQSALVTGIMETPSSTTTSKSVSQIAAVNRSLKQSAQVTGIMETPSSSTTSKSGRRKADPTTYSEESSPTFIPPINPKKSRQQSPVRAVTSTSASMEGALPPLHASMDMLPRLHRLDTESFPLRSQNIQSTLEDFDALRTPTFLPSSVVGDVQSSAHDISLHQMSVDREQMAAYAKAVEQDQSYVIADREQTYTPSSDRASINYSHQQEVRVKADSESQRSMFPEAPVTNTTLETEQEAMLRQQEEQRRNLQGKSRSSVWDKCCHYGCKCGLRLKVIRS</sequence>
<keyword evidence="9" id="KW-1185">Reference proteome</keyword>
<dbReference type="InterPro" id="IPR006600">
    <property type="entry name" value="HTH_CenpB_DNA-bd_dom"/>
</dbReference>
<dbReference type="GO" id="GO:0046872">
    <property type="term" value="F:metal ion binding"/>
    <property type="evidence" value="ECO:0007669"/>
    <property type="project" value="UniProtKB-KW"/>
</dbReference>
<dbReference type="Pfam" id="PF24578">
    <property type="entry name" value="CSPP1_C"/>
    <property type="match status" value="1"/>
</dbReference>
<dbReference type="PROSITE" id="PS50864">
    <property type="entry name" value="SAND"/>
    <property type="match status" value="1"/>
</dbReference>
<dbReference type="GO" id="GO:0003677">
    <property type="term" value="F:DNA binding"/>
    <property type="evidence" value="ECO:0007669"/>
    <property type="project" value="UniProtKB-KW"/>
</dbReference>
<feature type="domain" description="HTH CENPB-type" evidence="7">
    <location>
        <begin position="112"/>
        <end position="182"/>
    </location>
</feature>
<dbReference type="PANTHER" id="PTHR10417">
    <property type="entry name" value="GLUCOCORTICOID MODULATORY ELEMENT-BINDING PROTEIN"/>
    <property type="match status" value="1"/>
</dbReference>
<proteinExistence type="predicted"/>
<dbReference type="Pfam" id="PF01342">
    <property type="entry name" value="SAND"/>
    <property type="match status" value="1"/>
</dbReference>
<feature type="region of interest" description="Disordered" evidence="5">
    <location>
        <begin position="758"/>
        <end position="828"/>
    </location>
</feature>
<comment type="caution">
    <text evidence="8">The sequence shown here is derived from an EMBL/GenBank/DDBJ whole genome shotgun (WGS) entry which is preliminary data.</text>
</comment>
<evidence type="ECO:0008006" key="10">
    <source>
        <dbReference type="Google" id="ProtNLM"/>
    </source>
</evidence>
<evidence type="ECO:0000256" key="1">
    <source>
        <dbReference type="ARBA" id="ARBA00023015"/>
    </source>
</evidence>
<evidence type="ECO:0000313" key="8">
    <source>
        <dbReference type="EMBL" id="KAH3769527.1"/>
    </source>
</evidence>
<feature type="region of interest" description="Disordered" evidence="5">
    <location>
        <begin position="320"/>
        <end position="350"/>
    </location>
</feature>
<feature type="region of interest" description="Disordered" evidence="5">
    <location>
        <begin position="546"/>
        <end position="579"/>
    </location>
</feature>
<feature type="region of interest" description="Disordered" evidence="5">
    <location>
        <begin position="242"/>
        <end position="266"/>
    </location>
</feature>
<dbReference type="PROSITE" id="PS51253">
    <property type="entry name" value="HTH_CENPB"/>
    <property type="match status" value="2"/>
</dbReference>
<evidence type="ECO:0000256" key="2">
    <source>
        <dbReference type="ARBA" id="ARBA00023125"/>
    </source>
</evidence>
<dbReference type="InterPro" id="IPR058191">
    <property type="entry name" value="CSPP1_C"/>
</dbReference>
<dbReference type="EMBL" id="JAIWYP010000009">
    <property type="protein sequence ID" value="KAH3769527.1"/>
    <property type="molecule type" value="Genomic_DNA"/>
</dbReference>
<evidence type="ECO:0000256" key="5">
    <source>
        <dbReference type="SAM" id="MobiDB-lite"/>
    </source>
</evidence>
<evidence type="ECO:0000256" key="3">
    <source>
        <dbReference type="ARBA" id="ARBA00023163"/>
    </source>
</evidence>
<feature type="compositionally biased region" description="Polar residues" evidence="5">
    <location>
        <begin position="786"/>
        <end position="795"/>
    </location>
</feature>
<feature type="domain" description="HTH CENPB-type" evidence="7">
    <location>
        <begin position="29"/>
        <end position="98"/>
    </location>
</feature>
<dbReference type="Pfam" id="PF03221">
    <property type="entry name" value="HTH_Tnp_Tc5"/>
    <property type="match status" value="1"/>
</dbReference>
<dbReference type="AlphaFoldDB" id="A0A9D4DWU5"/>
<feature type="region of interest" description="Disordered" evidence="5">
    <location>
        <begin position="489"/>
        <end position="525"/>
    </location>
</feature>
<feature type="domain" description="SAND" evidence="6">
    <location>
        <begin position="375"/>
        <end position="456"/>
    </location>
</feature>
<dbReference type="SMART" id="SM00258">
    <property type="entry name" value="SAND"/>
    <property type="match status" value="1"/>
</dbReference>
<evidence type="ECO:0000259" key="7">
    <source>
        <dbReference type="PROSITE" id="PS51253"/>
    </source>
</evidence>
<keyword evidence="2" id="KW-0238">DNA-binding</keyword>
<reference evidence="8" key="1">
    <citation type="journal article" date="2019" name="bioRxiv">
        <title>The Genome of the Zebra Mussel, Dreissena polymorpha: A Resource for Invasive Species Research.</title>
        <authorList>
            <person name="McCartney M.A."/>
            <person name="Auch B."/>
            <person name="Kono T."/>
            <person name="Mallez S."/>
            <person name="Zhang Y."/>
            <person name="Obille A."/>
            <person name="Becker A."/>
            <person name="Abrahante J.E."/>
            <person name="Garbe J."/>
            <person name="Badalamenti J.P."/>
            <person name="Herman A."/>
            <person name="Mangelson H."/>
            <person name="Liachko I."/>
            <person name="Sullivan S."/>
            <person name="Sone E.D."/>
            <person name="Koren S."/>
            <person name="Silverstein K.A.T."/>
            <person name="Beckman K.B."/>
            <person name="Gohl D.M."/>
        </authorList>
    </citation>
    <scope>NUCLEOTIDE SEQUENCE</scope>
    <source>
        <strain evidence="8">Duluth1</strain>
        <tissue evidence="8">Whole animal</tissue>
    </source>
</reference>
<feature type="compositionally biased region" description="Polar residues" evidence="5">
    <location>
        <begin position="807"/>
        <end position="820"/>
    </location>
</feature>
<evidence type="ECO:0000256" key="4">
    <source>
        <dbReference type="ARBA" id="ARBA00023242"/>
    </source>
</evidence>
<dbReference type="InterPro" id="IPR000770">
    <property type="entry name" value="SAND_dom"/>
</dbReference>
<gene>
    <name evidence="8" type="ORF">DPMN_170797</name>
</gene>
<dbReference type="Proteomes" id="UP000828390">
    <property type="component" value="Unassembled WGS sequence"/>
</dbReference>
<protein>
    <recommendedName>
        <fullName evidence="10">HTH CENPB-type domain-containing protein</fullName>
    </recommendedName>
</protein>
<keyword evidence="1" id="KW-0805">Transcription regulation</keyword>